<dbReference type="PANTHER" id="PTHR14790">
    <property type="entry name" value="RECQ-MEDIATED GENOME INSTABILITY PROTEIN 1 RMI1"/>
    <property type="match status" value="1"/>
</dbReference>
<sequence>MQPPRAISDWLSANYPKPRIDPEWLQGCYDWIISEKQLNPATQINQIIREVELQLLESDLRDSMLHGTGIPAQIGDTDTAHSTLNGPPILVQIESITDIGVSAYSLNKTRQIREERFAAGAEEGEGGEDEEADNDVEGAGPVPNYQRAMLRLELSDGATTLRAMEYQRIPELKLGSTPLGYKMLIHDVEVRRGIAFLEPKRITLKGHQIADRDAQQDAEFARSLKQRLNLLDPGESPPPILQARGPLREIAAPPLPDPNHLDDEKEPLRRRVPNRPTSPTQIPSSSTAASSSSSHLPKPKSSSSAPKPKGPIVIESDDEDENDENSDWLLNTRDRPIKPLPARGRVSSGSVDVPSSGPSKDTRKQKQPAKPAKVVMIDDDGDDDMFTSDDYNSDFLAGIDEAEMNAMQGMSQPTRTQPKPVPRSSGGGSNGSGGQRSAPMASSGSSGGQVESITIEDDEDEDENENDNDGNKENTPVRVRHVRRRTVLLTEEPLELSDSD</sequence>
<evidence type="ECO:0000256" key="1">
    <source>
        <dbReference type="ARBA" id="ARBA00006395"/>
    </source>
</evidence>
<dbReference type="PANTHER" id="PTHR14790:SF15">
    <property type="entry name" value="RECQ-MEDIATED GENOME INSTABILITY PROTEIN 1"/>
    <property type="match status" value="1"/>
</dbReference>
<feature type="compositionally biased region" description="Gly residues" evidence="3">
    <location>
        <begin position="425"/>
        <end position="434"/>
    </location>
</feature>
<feature type="compositionally biased region" description="Low complexity" evidence="3">
    <location>
        <begin position="343"/>
        <end position="359"/>
    </location>
</feature>
<feature type="compositionally biased region" description="Acidic residues" evidence="3">
    <location>
        <begin position="315"/>
        <end position="326"/>
    </location>
</feature>
<feature type="compositionally biased region" description="Low complexity" evidence="3">
    <location>
        <begin position="277"/>
        <end position="307"/>
    </location>
</feature>
<dbReference type="SMART" id="SM01161">
    <property type="entry name" value="DUF1767"/>
    <property type="match status" value="1"/>
</dbReference>
<feature type="compositionally biased region" description="Basic and acidic residues" evidence="3">
    <location>
        <begin position="259"/>
        <end position="269"/>
    </location>
</feature>
<feature type="region of interest" description="Disordered" evidence="3">
    <location>
        <begin position="249"/>
        <end position="500"/>
    </location>
</feature>
<evidence type="ECO:0000256" key="3">
    <source>
        <dbReference type="SAM" id="MobiDB-lite"/>
    </source>
</evidence>
<dbReference type="EMBL" id="JAYKXP010000018">
    <property type="protein sequence ID" value="KAK7047957.1"/>
    <property type="molecule type" value="Genomic_DNA"/>
</dbReference>
<accession>A0AAW0D8N1</accession>
<comment type="similarity">
    <text evidence="1">Belongs to the RMI1 family.</text>
</comment>
<gene>
    <name evidence="7" type="ORF">VNI00_005003</name>
    <name evidence="6" type="ORF">VNI00_006285</name>
</gene>
<reference evidence="6 8" key="1">
    <citation type="submission" date="2024-01" db="EMBL/GenBank/DDBJ databases">
        <title>A draft genome for a cacao thread blight-causing isolate of Paramarasmius palmivorus.</title>
        <authorList>
            <person name="Baruah I.K."/>
            <person name="Bukari Y."/>
            <person name="Amoako-Attah I."/>
            <person name="Meinhardt L.W."/>
            <person name="Bailey B.A."/>
            <person name="Cohen S.P."/>
        </authorList>
    </citation>
    <scope>NUCLEOTIDE SEQUENCE [LARGE SCALE GENOMIC DNA]</scope>
    <source>
        <strain evidence="6 8">GH-12</strain>
    </source>
</reference>
<dbReference type="Pfam" id="PF21000">
    <property type="entry name" value="RMI1_N_N"/>
    <property type="match status" value="1"/>
</dbReference>
<dbReference type="EMBL" id="JAYKXP010000014">
    <property type="protein sequence ID" value="KAK7050891.1"/>
    <property type="molecule type" value="Genomic_DNA"/>
</dbReference>
<dbReference type="AlphaFoldDB" id="A0AAW0D8N1"/>
<dbReference type="Pfam" id="PF08585">
    <property type="entry name" value="RMI1_N_C"/>
    <property type="match status" value="1"/>
</dbReference>
<feature type="domain" description="RecQ mediated genome instability protein 1 OB-fold" evidence="4">
    <location>
        <begin position="70"/>
        <end position="217"/>
    </location>
</feature>
<feature type="domain" description="RMI1 N-terminal" evidence="5">
    <location>
        <begin position="14"/>
        <end position="63"/>
    </location>
</feature>
<dbReference type="GO" id="GO:0016604">
    <property type="term" value="C:nuclear body"/>
    <property type="evidence" value="ECO:0007669"/>
    <property type="project" value="TreeGrafter"/>
</dbReference>
<evidence type="ECO:0000259" key="5">
    <source>
        <dbReference type="Pfam" id="PF21000"/>
    </source>
</evidence>
<feature type="compositionally biased region" description="Acidic residues" evidence="3">
    <location>
        <begin position="377"/>
        <end position="387"/>
    </location>
</feature>
<feature type="compositionally biased region" description="Acidic residues" evidence="3">
    <location>
        <begin position="122"/>
        <end position="136"/>
    </location>
</feature>
<dbReference type="Proteomes" id="UP001383192">
    <property type="component" value="Unassembled WGS sequence"/>
</dbReference>
<evidence type="ECO:0000313" key="8">
    <source>
        <dbReference type="Proteomes" id="UP001383192"/>
    </source>
</evidence>
<feature type="compositionally biased region" description="Polar residues" evidence="3">
    <location>
        <begin position="408"/>
        <end position="417"/>
    </location>
</feature>
<comment type="caution">
    <text evidence="6">The sequence shown here is derived from an EMBL/GenBank/DDBJ whole genome shotgun (WGS) entry which is preliminary data.</text>
</comment>
<dbReference type="GO" id="GO:0000712">
    <property type="term" value="P:resolution of meiotic recombination intermediates"/>
    <property type="evidence" value="ECO:0007669"/>
    <property type="project" value="TreeGrafter"/>
</dbReference>
<organism evidence="6 8">
    <name type="scientific">Paramarasmius palmivorus</name>
    <dbReference type="NCBI Taxonomy" id="297713"/>
    <lineage>
        <taxon>Eukaryota</taxon>
        <taxon>Fungi</taxon>
        <taxon>Dikarya</taxon>
        <taxon>Basidiomycota</taxon>
        <taxon>Agaricomycotina</taxon>
        <taxon>Agaricomycetes</taxon>
        <taxon>Agaricomycetidae</taxon>
        <taxon>Agaricales</taxon>
        <taxon>Marasmiineae</taxon>
        <taxon>Marasmiaceae</taxon>
        <taxon>Paramarasmius</taxon>
    </lineage>
</organism>
<dbReference type="GO" id="GO:0031422">
    <property type="term" value="C:RecQ family helicase-topoisomerase III complex"/>
    <property type="evidence" value="ECO:0007669"/>
    <property type="project" value="TreeGrafter"/>
</dbReference>
<protein>
    <recommendedName>
        <fullName evidence="2">RecQ-mediated genome instability protein 1</fullName>
    </recommendedName>
</protein>
<evidence type="ECO:0000313" key="6">
    <source>
        <dbReference type="EMBL" id="KAK7047957.1"/>
    </source>
</evidence>
<keyword evidence="8" id="KW-1185">Reference proteome</keyword>
<feature type="region of interest" description="Disordered" evidence="3">
    <location>
        <begin position="119"/>
        <end position="141"/>
    </location>
</feature>
<dbReference type="InterPro" id="IPR042470">
    <property type="entry name" value="RMI1_N_C_sf"/>
</dbReference>
<proteinExistence type="inferred from homology"/>
<feature type="compositionally biased region" description="Acidic residues" evidence="3">
    <location>
        <begin position="454"/>
        <end position="468"/>
    </location>
</feature>
<name>A0AAW0D8N1_9AGAR</name>
<dbReference type="InterPro" id="IPR013894">
    <property type="entry name" value="RMI1_OB"/>
</dbReference>
<dbReference type="InterPro" id="IPR049363">
    <property type="entry name" value="RMI1_N"/>
</dbReference>
<dbReference type="GO" id="GO:0000724">
    <property type="term" value="P:double-strand break repair via homologous recombination"/>
    <property type="evidence" value="ECO:0007669"/>
    <property type="project" value="TreeGrafter"/>
</dbReference>
<dbReference type="Gene3D" id="2.40.50.770">
    <property type="entry name" value="RecQ-mediated genome instability protein Rmi1, C-terminal domain"/>
    <property type="match status" value="1"/>
</dbReference>
<evidence type="ECO:0000256" key="2">
    <source>
        <dbReference type="ARBA" id="ARBA00018987"/>
    </source>
</evidence>
<evidence type="ECO:0000313" key="7">
    <source>
        <dbReference type="EMBL" id="KAK7050891.1"/>
    </source>
</evidence>
<evidence type="ECO:0000259" key="4">
    <source>
        <dbReference type="Pfam" id="PF08585"/>
    </source>
</evidence>